<dbReference type="InterPro" id="IPR036259">
    <property type="entry name" value="MFS_trans_sf"/>
</dbReference>
<keyword evidence="4 7" id="KW-0812">Transmembrane</keyword>
<evidence type="ECO:0000256" key="1">
    <source>
        <dbReference type="ARBA" id="ARBA00004651"/>
    </source>
</evidence>
<dbReference type="InterPro" id="IPR020846">
    <property type="entry name" value="MFS_dom"/>
</dbReference>
<feature type="transmembrane region" description="Helical" evidence="7">
    <location>
        <begin position="301"/>
        <end position="324"/>
    </location>
</feature>
<dbReference type="SUPFAM" id="SSF103473">
    <property type="entry name" value="MFS general substrate transporter"/>
    <property type="match status" value="1"/>
</dbReference>
<protein>
    <submittedName>
        <fullName evidence="9">MFS transporter</fullName>
    </submittedName>
</protein>
<feature type="transmembrane region" description="Helical" evidence="7">
    <location>
        <begin position="233"/>
        <end position="255"/>
    </location>
</feature>
<keyword evidence="3" id="KW-1003">Cell membrane</keyword>
<feature type="transmembrane region" description="Helical" evidence="7">
    <location>
        <begin position="336"/>
        <end position="356"/>
    </location>
</feature>
<name>A0ABV9PX88_9BACL</name>
<feature type="transmembrane region" description="Helical" evidence="7">
    <location>
        <begin position="368"/>
        <end position="388"/>
    </location>
</feature>
<evidence type="ECO:0000313" key="9">
    <source>
        <dbReference type="EMBL" id="MFC4766856.1"/>
    </source>
</evidence>
<keyword evidence="10" id="KW-1185">Reference proteome</keyword>
<sequence>MQKTDTLLAAEKRRIVTYLLCGFYFFLFFGFGANLPLLSLYLQSFGLSGVQIGTLLSAGPIVAILVQPVWGILCDRFRAQKKVLVLALTSAAAVGLLFPAAGGSYILFLLLYVVMVLFQSAMVPIIDAMTLFHLQKSKGDFGNVRLFGALGFAVAVWVAGQFAERIGLQSIFYLYAASFLLCVGIALTLPQQGIPITTSIWAGIGKLLRIPQYVVFLIAAFLIFGPINANNSYFSLYFTAIGGAVVGVGTAFLLFAGSEAPIMRFAGHFAKRYGMLTMIILSGGVSGIRWFYYSSQPTPEMVIALFLLQGISVGLFLPLAASFIRENTPSEVQVTAQAIYASAANGLGTVASSYAAGWLLDRYGIFSIYHYFAVSSIAGAFLLAVLSVKQRVEKGRD</sequence>
<comment type="caution">
    <text evidence="9">The sequence shown here is derived from an EMBL/GenBank/DDBJ whole genome shotgun (WGS) entry which is preliminary data.</text>
</comment>
<dbReference type="InterPro" id="IPR024989">
    <property type="entry name" value="MFS_assoc_dom"/>
</dbReference>
<evidence type="ECO:0000256" key="7">
    <source>
        <dbReference type="SAM" id="Phobius"/>
    </source>
</evidence>
<evidence type="ECO:0000256" key="5">
    <source>
        <dbReference type="ARBA" id="ARBA00022989"/>
    </source>
</evidence>
<dbReference type="PROSITE" id="PS50850">
    <property type="entry name" value="MFS"/>
    <property type="match status" value="1"/>
</dbReference>
<evidence type="ECO:0000256" key="3">
    <source>
        <dbReference type="ARBA" id="ARBA00022475"/>
    </source>
</evidence>
<feature type="transmembrane region" description="Helical" evidence="7">
    <location>
        <begin position="50"/>
        <end position="71"/>
    </location>
</feature>
<evidence type="ECO:0000256" key="2">
    <source>
        <dbReference type="ARBA" id="ARBA00022448"/>
    </source>
</evidence>
<keyword evidence="2" id="KW-0813">Transport</keyword>
<feature type="transmembrane region" description="Helical" evidence="7">
    <location>
        <begin position="144"/>
        <end position="160"/>
    </location>
</feature>
<evidence type="ECO:0000313" key="10">
    <source>
        <dbReference type="Proteomes" id="UP001596002"/>
    </source>
</evidence>
<reference evidence="10" key="1">
    <citation type="journal article" date="2019" name="Int. J. Syst. Evol. Microbiol.">
        <title>The Global Catalogue of Microorganisms (GCM) 10K type strain sequencing project: providing services to taxonomists for standard genome sequencing and annotation.</title>
        <authorList>
            <consortium name="The Broad Institute Genomics Platform"/>
            <consortium name="The Broad Institute Genome Sequencing Center for Infectious Disease"/>
            <person name="Wu L."/>
            <person name="Ma J."/>
        </authorList>
    </citation>
    <scope>NUCLEOTIDE SEQUENCE [LARGE SCALE GENOMIC DNA]</scope>
    <source>
        <strain evidence="10">WYCCWR 12678</strain>
    </source>
</reference>
<dbReference type="RefSeq" id="WP_380024749.1">
    <property type="nucleotide sequence ID" value="NZ_JBHSHC010000033.1"/>
</dbReference>
<evidence type="ECO:0000259" key="8">
    <source>
        <dbReference type="PROSITE" id="PS50850"/>
    </source>
</evidence>
<evidence type="ECO:0000256" key="6">
    <source>
        <dbReference type="ARBA" id="ARBA00023136"/>
    </source>
</evidence>
<dbReference type="PANTHER" id="PTHR23522:SF4">
    <property type="entry name" value="NUCLEOSIDE PERMEASE NUPG-RELATED"/>
    <property type="match status" value="1"/>
</dbReference>
<dbReference type="Pfam" id="PF12832">
    <property type="entry name" value="MFS_1_like"/>
    <property type="match status" value="1"/>
</dbReference>
<feature type="domain" description="Major facilitator superfamily (MFS) profile" evidence="8">
    <location>
        <begin position="16"/>
        <end position="391"/>
    </location>
</feature>
<dbReference type="Gene3D" id="1.20.1250.20">
    <property type="entry name" value="MFS general substrate transporter like domains"/>
    <property type="match status" value="2"/>
</dbReference>
<keyword evidence="6 7" id="KW-0472">Membrane</keyword>
<organism evidence="9 10">
    <name type="scientific">Effusibacillus consociatus</name>
    <dbReference type="NCBI Taxonomy" id="1117041"/>
    <lineage>
        <taxon>Bacteria</taxon>
        <taxon>Bacillati</taxon>
        <taxon>Bacillota</taxon>
        <taxon>Bacilli</taxon>
        <taxon>Bacillales</taxon>
        <taxon>Alicyclobacillaceae</taxon>
        <taxon>Effusibacillus</taxon>
    </lineage>
</organism>
<feature type="transmembrane region" description="Helical" evidence="7">
    <location>
        <begin position="210"/>
        <end position="227"/>
    </location>
</feature>
<feature type="transmembrane region" description="Helical" evidence="7">
    <location>
        <begin position="83"/>
        <end position="101"/>
    </location>
</feature>
<accession>A0ABV9PX88</accession>
<feature type="transmembrane region" description="Helical" evidence="7">
    <location>
        <begin position="276"/>
        <end position="295"/>
    </location>
</feature>
<proteinExistence type="predicted"/>
<dbReference type="EMBL" id="JBHSHC010000033">
    <property type="protein sequence ID" value="MFC4766856.1"/>
    <property type="molecule type" value="Genomic_DNA"/>
</dbReference>
<gene>
    <name evidence="9" type="ORF">ACFO8Q_05675</name>
</gene>
<dbReference type="PANTHER" id="PTHR23522">
    <property type="entry name" value="BLL5896 PROTEIN"/>
    <property type="match status" value="1"/>
</dbReference>
<feature type="transmembrane region" description="Helical" evidence="7">
    <location>
        <begin position="15"/>
        <end position="38"/>
    </location>
</feature>
<feature type="transmembrane region" description="Helical" evidence="7">
    <location>
        <begin position="107"/>
        <end position="132"/>
    </location>
</feature>
<feature type="transmembrane region" description="Helical" evidence="7">
    <location>
        <begin position="172"/>
        <end position="189"/>
    </location>
</feature>
<evidence type="ECO:0000256" key="4">
    <source>
        <dbReference type="ARBA" id="ARBA00022692"/>
    </source>
</evidence>
<keyword evidence="5 7" id="KW-1133">Transmembrane helix</keyword>
<comment type="subcellular location">
    <subcellularLocation>
        <location evidence="1">Cell membrane</location>
        <topology evidence="1">Multi-pass membrane protein</topology>
    </subcellularLocation>
</comment>
<dbReference type="Proteomes" id="UP001596002">
    <property type="component" value="Unassembled WGS sequence"/>
</dbReference>